<dbReference type="AlphaFoldDB" id="A0A660SJ22"/>
<organism evidence="2 3">
    <name type="scientific">candidate division WOR-3 bacterium</name>
    <dbReference type="NCBI Taxonomy" id="2052148"/>
    <lineage>
        <taxon>Bacteria</taxon>
        <taxon>Bacteria division WOR-3</taxon>
    </lineage>
</organism>
<keyword evidence="1" id="KW-0479">Metal-binding</keyword>
<gene>
    <name evidence="2" type="ORF">DRP53_03580</name>
</gene>
<keyword evidence="2" id="KW-0645">Protease</keyword>
<name>A0A660SJ22_UNCW3</name>
<dbReference type="PANTHER" id="PTHR34448">
    <property type="entry name" value="AMINOPEPTIDASE"/>
    <property type="match status" value="1"/>
</dbReference>
<dbReference type="Pfam" id="PF26233">
    <property type="entry name" value="NicX"/>
    <property type="match status" value="1"/>
</dbReference>
<dbReference type="GO" id="GO:0046872">
    <property type="term" value="F:metal ion binding"/>
    <property type="evidence" value="ECO:0007669"/>
    <property type="project" value="UniProtKB-KW"/>
</dbReference>
<dbReference type="EMBL" id="QNBE01000025">
    <property type="protein sequence ID" value="RKX70835.1"/>
    <property type="molecule type" value="Genomic_DNA"/>
</dbReference>
<protein>
    <submittedName>
        <fullName evidence="2">Aminopeptidase</fullName>
    </submittedName>
</protein>
<evidence type="ECO:0000313" key="2">
    <source>
        <dbReference type="EMBL" id="RKX70835.1"/>
    </source>
</evidence>
<keyword evidence="2" id="KW-0031">Aminopeptidase</keyword>
<dbReference type="Proteomes" id="UP000268469">
    <property type="component" value="Unassembled WGS sequence"/>
</dbReference>
<dbReference type="PANTHER" id="PTHR34448:SF1">
    <property type="entry name" value="BLL6088 PROTEIN"/>
    <property type="match status" value="1"/>
</dbReference>
<dbReference type="InterPro" id="IPR058739">
    <property type="entry name" value="NicX"/>
</dbReference>
<dbReference type="InterPro" id="IPR052170">
    <property type="entry name" value="M29_Exopeptidase"/>
</dbReference>
<sequence length="314" mass="34370">MMRRLKRAAQIALTRSLGLKSGERLVVVTDRFCRRIGQAFFTEGRRLGAQVILVEMPPLKEHGNEPPPIIATILKHCDIFVIPTLKSITHTKARREANLYGARGITLPGITEDIFVRTIPIDYKKLHRLTLKLAALITGARKARIISDIGTDLYLDLSHRTAHADTGLVTKPGSFSNLPAGEAYIAPISADGYLVIDGSIASIGLLRRPIKVWIEEGKMKEVEGDRGRFRRLFEGLGPAAQTVGELGVGTNQKARLVGNILEDEKAAGTVHIAFGDNLGFGGNNSAEIHIDCLIKKPTLYLDDKMIIDNGNILL</sequence>
<dbReference type="SUPFAM" id="SSF144052">
    <property type="entry name" value="Thermophilic metalloprotease-like"/>
    <property type="match status" value="1"/>
</dbReference>
<reference evidence="2 3" key="1">
    <citation type="submission" date="2018-06" db="EMBL/GenBank/DDBJ databases">
        <title>Extensive metabolic versatility and redundancy in microbially diverse, dynamic hydrothermal sediments.</title>
        <authorList>
            <person name="Dombrowski N."/>
            <person name="Teske A."/>
            <person name="Baker B.J."/>
        </authorList>
    </citation>
    <scope>NUCLEOTIDE SEQUENCE [LARGE SCALE GENOMIC DNA]</scope>
    <source>
        <strain evidence="2">B36_G15</strain>
    </source>
</reference>
<keyword evidence="2" id="KW-0378">Hydrolase</keyword>
<evidence type="ECO:0000256" key="1">
    <source>
        <dbReference type="ARBA" id="ARBA00022723"/>
    </source>
</evidence>
<evidence type="ECO:0000313" key="3">
    <source>
        <dbReference type="Proteomes" id="UP000268469"/>
    </source>
</evidence>
<accession>A0A660SJ22</accession>
<comment type="caution">
    <text evidence="2">The sequence shown here is derived from an EMBL/GenBank/DDBJ whole genome shotgun (WGS) entry which is preliminary data.</text>
</comment>
<proteinExistence type="predicted"/>
<dbReference type="GO" id="GO:0004177">
    <property type="term" value="F:aminopeptidase activity"/>
    <property type="evidence" value="ECO:0007669"/>
    <property type="project" value="UniProtKB-KW"/>
</dbReference>